<keyword evidence="2" id="KW-0812">Transmembrane</keyword>
<keyword evidence="2" id="KW-0472">Membrane</keyword>
<keyword evidence="2" id="KW-1133">Transmembrane helix</keyword>
<evidence type="ECO:0000256" key="2">
    <source>
        <dbReference type="SAM" id="Phobius"/>
    </source>
</evidence>
<comment type="caution">
    <text evidence="3">The sequence shown here is derived from an EMBL/GenBank/DDBJ whole genome shotgun (WGS) entry which is preliminary data.</text>
</comment>
<feature type="region of interest" description="Disordered" evidence="1">
    <location>
        <begin position="146"/>
        <end position="167"/>
    </location>
</feature>
<feature type="transmembrane region" description="Helical" evidence="2">
    <location>
        <begin position="52"/>
        <end position="75"/>
    </location>
</feature>
<evidence type="ECO:0000313" key="3">
    <source>
        <dbReference type="EMBL" id="ROL55325.1"/>
    </source>
</evidence>
<proteinExistence type="predicted"/>
<dbReference type="EMBL" id="RJVU01001134">
    <property type="protein sequence ID" value="ROL55325.1"/>
    <property type="molecule type" value="Genomic_DNA"/>
</dbReference>
<gene>
    <name evidence="3" type="ORF">DPX16_0194</name>
</gene>
<organism evidence="3 4">
    <name type="scientific">Anabarilius grahami</name>
    <name type="common">Kanglang fish</name>
    <name type="synonym">Barilius grahami</name>
    <dbReference type="NCBI Taxonomy" id="495550"/>
    <lineage>
        <taxon>Eukaryota</taxon>
        <taxon>Metazoa</taxon>
        <taxon>Chordata</taxon>
        <taxon>Craniata</taxon>
        <taxon>Vertebrata</taxon>
        <taxon>Euteleostomi</taxon>
        <taxon>Actinopterygii</taxon>
        <taxon>Neopterygii</taxon>
        <taxon>Teleostei</taxon>
        <taxon>Ostariophysi</taxon>
        <taxon>Cypriniformes</taxon>
        <taxon>Xenocyprididae</taxon>
        <taxon>Xenocypridinae</taxon>
        <taxon>Xenocypridinae incertae sedis</taxon>
        <taxon>Anabarilius</taxon>
    </lineage>
</organism>
<feature type="compositionally biased region" description="Polar residues" evidence="1">
    <location>
        <begin position="154"/>
        <end position="164"/>
    </location>
</feature>
<name>A0A3N0ZA65_ANAGA</name>
<evidence type="ECO:0000256" key="1">
    <source>
        <dbReference type="SAM" id="MobiDB-lite"/>
    </source>
</evidence>
<reference evidence="3 4" key="1">
    <citation type="submission" date="2018-10" db="EMBL/GenBank/DDBJ databases">
        <title>Genome assembly for a Yunnan-Guizhou Plateau 3E fish, Anabarilius grahami (Regan), and its evolutionary and genetic applications.</title>
        <authorList>
            <person name="Jiang W."/>
        </authorList>
    </citation>
    <scope>NUCLEOTIDE SEQUENCE [LARGE SCALE GENOMIC DNA]</scope>
    <source>
        <strain evidence="3">AG-KIZ</strain>
        <tissue evidence="3">Muscle</tissue>
    </source>
</reference>
<dbReference type="Proteomes" id="UP000281406">
    <property type="component" value="Unassembled WGS sequence"/>
</dbReference>
<protein>
    <submittedName>
        <fullName evidence="3">Stress response protein nst1</fullName>
    </submittedName>
</protein>
<feature type="region of interest" description="Disordered" evidence="1">
    <location>
        <begin position="202"/>
        <end position="248"/>
    </location>
</feature>
<dbReference type="OrthoDB" id="10261408at2759"/>
<dbReference type="AlphaFoldDB" id="A0A3N0ZA65"/>
<evidence type="ECO:0000313" key="4">
    <source>
        <dbReference type="Proteomes" id="UP000281406"/>
    </source>
</evidence>
<accession>A0A3N0ZA65</accession>
<sequence length="263" mass="31106">MNTPAPLSSGEWLMKPSSLENAMLPSKDLSKYTNEVKCIQVLLTVKVVHTNVYGSLLCYILCFLLDFCAFIAVFVKDEKLEGKISAAQVKRKWENLKQKYKDLNCPQTGVSTEDGEVTAASWKWYALLDEAIGGRPSITPPNLIASSGPGVAVTSPSSERSTFARTGRKRKDIEELIREMEEKEEREIEAVEREERRWREMMEREERRERERREQEERREREAREREERRDREMREREERRDRETKEREERFLQLLELFAKKN</sequence>
<keyword evidence="4" id="KW-1185">Reference proteome</keyword>